<keyword evidence="6 10" id="KW-0378">Hydrolase</keyword>
<dbReference type="AlphaFoldDB" id="A0A926HJ19"/>
<dbReference type="InterPro" id="IPR015797">
    <property type="entry name" value="NUDIX_hydrolase-like_dom_sf"/>
</dbReference>
<dbReference type="NCBIfam" id="NF001299">
    <property type="entry name" value="PRK00241.1"/>
    <property type="match status" value="1"/>
</dbReference>
<proteinExistence type="inferred from homology"/>
<dbReference type="Gene3D" id="3.90.79.10">
    <property type="entry name" value="Nucleoside Triphosphate Pyrophosphohydrolase"/>
    <property type="match status" value="1"/>
</dbReference>
<dbReference type="CDD" id="cd03429">
    <property type="entry name" value="NUDIX_NADH_pyrophosphatase_Nudt13"/>
    <property type="match status" value="1"/>
</dbReference>
<dbReference type="EC" id="3.6.1.22" evidence="4"/>
<dbReference type="InterPro" id="IPR015376">
    <property type="entry name" value="Znr_NADH_PPase"/>
</dbReference>
<dbReference type="GO" id="GO:0006742">
    <property type="term" value="P:NADP+ catabolic process"/>
    <property type="evidence" value="ECO:0007669"/>
    <property type="project" value="TreeGrafter"/>
</dbReference>
<dbReference type="InterPro" id="IPR000086">
    <property type="entry name" value="NUDIX_hydrolase_dom"/>
</dbReference>
<dbReference type="PANTHER" id="PTHR42904:SF6">
    <property type="entry name" value="NAD-CAPPED RNA HYDROLASE NUDT12"/>
    <property type="match status" value="1"/>
</dbReference>
<feature type="domain" description="Nudix hydrolase" evidence="11">
    <location>
        <begin position="148"/>
        <end position="272"/>
    </location>
</feature>
<dbReference type="InterPro" id="IPR049734">
    <property type="entry name" value="NudC-like_C"/>
</dbReference>
<dbReference type="InterPro" id="IPR050241">
    <property type="entry name" value="NAD-cap_RNA_hydrolase_NudC"/>
</dbReference>
<dbReference type="GO" id="GO:0046872">
    <property type="term" value="F:metal ion binding"/>
    <property type="evidence" value="ECO:0007669"/>
    <property type="project" value="UniProtKB-KW"/>
</dbReference>
<dbReference type="PROSITE" id="PS51462">
    <property type="entry name" value="NUDIX"/>
    <property type="match status" value="1"/>
</dbReference>
<dbReference type="SUPFAM" id="SSF55811">
    <property type="entry name" value="Nudix"/>
    <property type="match status" value="1"/>
</dbReference>
<evidence type="ECO:0000256" key="10">
    <source>
        <dbReference type="RuleBase" id="RU003476"/>
    </source>
</evidence>
<keyword evidence="5" id="KW-0479">Metal-binding</keyword>
<dbReference type="GO" id="GO:0035529">
    <property type="term" value="F:NADH pyrophosphatase activity"/>
    <property type="evidence" value="ECO:0007669"/>
    <property type="project" value="TreeGrafter"/>
</dbReference>
<evidence type="ECO:0000256" key="3">
    <source>
        <dbReference type="ARBA" id="ARBA00009595"/>
    </source>
</evidence>
<evidence type="ECO:0000259" key="11">
    <source>
        <dbReference type="PROSITE" id="PS51462"/>
    </source>
</evidence>
<keyword evidence="8" id="KW-0520">NAD</keyword>
<gene>
    <name evidence="12" type="primary">nudC</name>
    <name evidence="12" type="ORF">H8699_08310</name>
</gene>
<dbReference type="RefSeq" id="WP_249285272.1">
    <property type="nucleotide sequence ID" value="NZ_JACRSO010000003.1"/>
</dbReference>
<keyword evidence="7" id="KW-0460">Magnesium</keyword>
<accession>A0A926HJ19</accession>
<evidence type="ECO:0000256" key="7">
    <source>
        <dbReference type="ARBA" id="ARBA00022842"/>
    </source>
</evidence>
<evidence type="ECO:0000313" key="13">
    <source>
        <dbReference type="Proteomes" id="UP000654279"/>
    </source>
</evidence>
<evidence type="ECO:0000256" key="1">
    <source>
        <dbReference type="ARBA" id="ARBA00001946"/>
    </source>
</evidence>
<evidence type="ECO:0000256" key="2">
    <source>
        <dbReference type="ARBA" id="ARBA00001947"/>
    </source>
</evidence>
<name>A0A926HJ19_9FIRM</name>
<dbReference type="InterPro" id="IPR020084">
    <property type="entry name" value="NUDIX_hydrolase_CS"/>
</dbReference>
<comment type="cofactor">
    <cofactor evidence="2">
        <name>Zn(2+)</name>
        <dbReference type="ChEBI" id="CHEBI:29105"/>
    </cofactor>
</comment>
<protein>
    <recommendedName>
        <fullName evidence="4">NAD(+) diphosphatase</fullName>
        <ecNumber evidence="4">3.6.1.22</ecNumber>
    </recommendedName>
</protein>
<reference evidence="12" key="1">
    <citation type="submission" date="2020-08" db="EMBL/GenBank/DDBJ databases">
        <title>Genome public.</title>
        <authorList>
            <person name="Liu C."/>
            <person name="Sun Q."/>
        </authorList>
    </citation>
    <scope>NUCLEOTIDE SEQUENCE</scope>
    <source>
        <strain evidence="12">NSJ-44</strain>
    </source>
</reference>
<dbReference type="Pfam" id="PF00293">
    <property type="entry name" value="NUDIX"/>
    <property type="match status" value="1"/>
</dbReference>
<evidence type="ECO:0000313" key="12">
    <source>
        <dbReference type="EMBL" id="MBC8529427.1"/>
    </source>
</evidence>
<dbReference type="PRINTS" id="PR00502">
    <property type="entry name" value="NUDIXFAMILY"/>
</dbReference>
<evidence type="ECO:0000256" key="6">
    <source>
        <dbReference type="ARBA" id="ARBA00022801"/>
    </source>
</evidence>
<dbReference type="PANTHER" id="PTHR42904">
    <property type="entry name" value="NUDIX HYDROLASE, NUDC SUBFAMILY"/>
    <property type="match status" value="1"/>
</dbReference>
<evidence type="ECO:0000256" key="4">
    <source>
        <dbReference type="ARBA" id="ARBA00012381"/>
    </source>
</evidence>
<keyword evidence="13" id="KW-1185">Reference proteome</keyword>
<dbReference type="Pfam" id="PF09297">
    <property type="entry name" value="Zn_ribbon_NUD"/>
    <property type="match status" value="1"/>
</dbReference>
<dbReference type="InterPro" id="IPR020476">
    <property type="entry name" value="Nudix_hydrolase"/>
</dbReference>
<dbReference type="EMBL" id="JACRSO010000003">
    <property type="protein sequence ID" value="MBC8529427.1"/>
    <property type="molecule type" value="Genomic_DNA"/>
</dbReference>
<sequence length="286" mass="31508">MFHHIAPHRFSNAFAPALARAQDFILHYSAKGEILLLAREGDYALPRLCDVAPETLGQLQYLFEMDGQGCYLSAGETALRVPGGGYYPVNLLRSNLNRDTAYAGVVGAQLSRWYGDNRFCGRCGAAMAPSQGERALICTGCGKTVYPKISPAVITAIIDGDRILLARGAHYGAKFFSLIAGYVEIGETLEQAVARETMEEVGVRVKNIRYYANQPWPFSDSQMIGFFAQLDGDSTLHIDPAEIAEAAWFERETLPDHPYSISIAGEMMEAYKRGKVYYRGGDLIVD</sequence>
<evidence type="ECO:0000256" key="9">
    <source>
        <dbReference type="ARBA" id="ARBA00023679"/>
    </source>
</evidence>
<comment type="caution">
    <text evidence="12">The sequence shown here is derived from an EMBL/GenBank/DDBJ whole genome shotgun (WGS) entry which is preliminary data.</text>
</comment>
<dbReference type="GO" id="GO:0019677">
    <property type="term" value="P:NAD+ catabolic process"/>
    <property type="evidence" value="ECO:0007669"/>
    <property type="project" value="TreeGrafter"/>
</dbReference>
<organism evidence="12 13">
    <name type="scientific">Luoshenia tenuis</name>
    <dbReference type="NCBI Taxonomy" id="2763654"/>
    <lineage>
        <taxon>Bacteria</taxon>
        <taxon>Bacillati</taxon>
        <taxon>Bacillota</taxon>
        <taxon>Clostridia</taxon>
        <taxon>Christensenellales</taxon>
        <taxon>Christensenellaceae</taxon>
        <taxon>Luoshenia</taxon>
    </lineage>
</organism>
<dbReference type="Proteomes" id="UP000654279">
    <property type="component" value="Unassembled WGS sequence"/>
</dbReference>
<evidence type="ECO:0000256" key="8">
    <source>
        <dbReference type="ARBA" id="ARBA00023027"/>
    </source>
</evidence>
<dbReference type="GO" id="GO:0005829">
    <property type="term" value="C:cytosol"/>
    <property type="evidence" value="ECO:0007669"/>
    <property type="project" value="TreeGrafter"/>
</dbReference>
<comment type="cofactor">
    <cofactor evidence="1">
        <name>Mg(2+)</name>
        <dbReference type="ChEBI" id="CHEBI:18420"/>
    </cofactor>
</comment>
<dbReference type="Gene3D" id="3.90.79.20">
    <property type="match status" value="1"/>
</dbReference>
<comment type="similarity">
    <text evidence="3">Belongs to the Nudix hydrolase family. NudC subfamily.</text>
</comment>
<comment type="catalytic activity">
    <reaction evidence="9">
        <text>a 5'-end NAD(+)-phospho-ribonucleoside in mRNA + H2O = a 5'-end phospho-adenosine-phospho-ribonucleoside in mRNA + beta-nicotinamide D-ribonucleotide + 2 H(+)</text>
        <dbReference type="Rhea" id="RHEA:60876"/>
        <dbReference type="Rhea" id="RHEA-COMP:15698"/>
        <dbReference type="Rhea" id="RHEA-COMP:15719"/>
        <dbReference type="ChEBI" id="CHEBI:14649"/>
        <dbReference type="ChEBI" id="CHEBI:15377"/>
        <dbReference type="ChEBI" id="CHEBI:15378"/>
        <dbReference type="ChEBI" id="CHEBI:144029"/>
        <dbReference type="ChEBI" id="CHEBI:144051"/>
    </reaction>
    <physiologicalReaction direction="left-to-right" evidence="9">
        <dbReference type="Rhea" id="RHEA:60877"/>
    </physiologicalReaction>
</comment>
<evidence type="ECO:0000256" key="5">
    <source>
        <dbReference type="ARBA" id="ARBA00022723"/>
    </source>
</evidence>
<dbReference type="PROSITE" id="PS00893">
    <property type="entry name" value="NUDIX_BOX"/>
    <property type="match status" value="1"/>
</dbReference>